<reference evidence="2" key="1">
    <citation type="submission" date="2022-08" db="UniProtKB">
        <authorList>
            <consortium name="EnsemblMetazoa"/>
        </authorList>
    </citation>
    <scope>IDENTIFICATION</scope>
    <source>
        <strain evidence="2">05x7-T-G4-1.051#20</strain>
    </source>
</reference>
<dbReference type="Pfam" id="PF18738">
    <property type="entry name" value="HEPN_DZIP3"/>
    <property type="match status" value="1"/>
</dbReference>
<organism evidence="2 3">
    <name type="scientific">Magallana gigas</name>
    <name type="common">Pacific oyster</name>
    <name type="synonym">Crassostrea gigas</name>
    <dbReference type="NCBI Taxonomy" id="29159"/>
    <lineage>
        <taxon>Eukaryota</taxon>
        <taxon>Metazoa</taxon>
        <taxon>Spiralia</taxon>
        <taxon>Lophotrochozoa</taxon>
        <taxon>Mollusca</taxon>
        <taxon>Bivalvia</taxon>
        <taxon>Autobranchia</taxon>
        <taxon>Pteriomorphia</taxon>
        <taxon>Ostreida</taxon>
        <taxon>Ostreoidea</taxon>
        <taxon>Ostreidae</taxon>
        <taxon>Magallana</taxon>
    </lineage>
</organism>
<sequence>MDLEDPRQSSTHYFNRGKPAENFLRLCRLILTICTDILRDVLSRYIKPADLRSELDKNRHRLEKIMNTEQKKLIYPANGNKALAAKHLDISVMYIILRNICNIPNHQNGWGNPPKTGDNSIAACIEKIRIQRNEISAHHTNGEIEETEFNNRWTELEEAVLEIERQLTGGDLYERGVRYFLRCDLNFGQAEKPIQVEHPQVDVDMSDVGNSEAGKGGLDLFYDDVGAGVRFAELFNELAEKIPPTKISQIQDLIEKSGFRNIQVHVLGNLTEYSSERIKQIKDTVAAIVGCTSEEILVGGFTHSNSFFVILTIKYIYYSKLLDMGQQDRDKLRQHNIDFLIVDLNVILLDPWKDYVDKRAVTYVKEARKEIKRRSMHSKAGGLYLFYDDSGAGVRFAELFNELAEKIPPTKINQIKDLIESSCSVDNMASLEHAKTARDCLRFLKKEGLFIPTDVIFIQYLLKKIDCRDLFDKCYRYAEAQKALCYYEKPPESGFRNIQVHVLGNLTEYSSERIKKIKDTVAAIVGCTSEEILVGGFTHSNSFFVILAIKDIYYSKLLDMGQQDRDKLRQLNIDFLIVDLKEILLDPWKDS</sequence>
<dbReference type="Gene3D" id="1.10.533.10">
    <property type="entry name" value="Death Domain, Fas"/>
    <property type="match status" value="1"/>
</dbReference>
<dbReference type="Proteomes" id="UP000005408">
    <property type="component" value="Unassembled WGS sequence"/>
</dbReference>
<evidence type="ECO:0000313" key="3">
    <source>
        <dbReference type="Proteomes" id="UP000005408"/>
    </source>
</evidence>
<dbReference type="AlphaFoldDB" id="A0A8W8P4M3"/>
<accession>A0A8W8P4M3</accession>
<keyword evidence="3" id="KW-1185">Reference proteome</keyword>
<proteinExistence type="predicted"/>
<dbReference type="EnsemblMetazoa" id="G9812.1">
    <property type="protein sequence ID" value="G9812.1:cds"/>
    <property type="gene ID" value="G9812"/>
</dbReference>
<name>A0A8W8P4M3_MAGGI</name>
<evidence type="ECO:0000313" key="2">
    <source>
        <dbReference type="EnsemblMetazoa" id="G9812.1:cds"/>
    </source>
</evidence>
<evidence type="ECO:0000259" key="1">
    <source>
        <dbReference type="Pfam" id="PF18738"/>
    </source>
</evidence>
<protein>
    <recommendedName>
        <fullName evidence="1">DZIP3-like HEPN domain-containing protein</fullName>
    </recommendedName>
</protein>
<dbReference type="InterPro" id="IPR011029">
    <property type="entry name" value="DEATH-like_dom_sf"/>
</dbReference>
<feature type="domain" description="DZIP3-like HEPN" evidence="1">
    <location>
        <begin position="54"/>
        <end position="166"/>
    </location>
</feature>
<dbReference type="InterPro" id="IPR041249">
    <property type="entry name" value="HEPN_DZIP3"/>
</dbReference>